<dbReference type="Proteomes" id="UP001152888">
    <property type="component" value="Unassembled WGS sequence"/>
</dbReference>
<evidence type="ECO:0000256" key="1">
    <source>
        <dbReference type="ARBA" id="ARBA00022898"/>
    </source>
</evidence>
<dbReference type="FunFam" id="3.20.20.10:FF:000007">
    <property type="entry name" value="Pyridoxal phosphate homeostasis protein"/>
    <property type="match status" value="1"/>
</dbReference>
<evidence type="ECO:0000256" key="2">
    <source>
        <dbReference type="HAMAP-Rule" id="MF_03225"/>
    </source>
</evidence>
<feature type="domain" description="Alanine racemase N-terminal" evidence="5">
    <location>
        <begin position="36"/>
        <end position="247"/>
    </location>
</feature>
<dbReference type="PANTHER" id="PTHR10146:SF14">
    <property type="entry name" value="PYRIDOXAL PHOSPHATE HOMEOSTASIS PROTEIN"/>
    <property type="match status" value="1"/>
</dbReference>
<sequence>MIKRMAEADVKECLKLVLTSVKEACKRRSPELQELQPTLVAVSKTKPVNHIIAAYEEGQRHFGENYIQELEEKSNNAEILEKCKEIRWHFIGHLQSNKVNKVLSTPNLYLIETVDSQKLANLLNKSWPKFGTPESKLKIMIQVNTSGEEEKNGIAPSEVCNVAKFVLEECPNLHLEGLMTIGKFGRDPNEGPNPDFLCLRQCREDMCKKLGLNWKTVELSMGMSDDFEHAIELGSTNVRVGSKIFGFRAPKTATA</sequence>
<evidence type="ECO:0000313" key="7">
    <source>
        <dbReference type="Proteomes" id="UP001152888"/>
    </source>
</evidence>
<organism evidence="6 7">
    <name type="scientific">Acanthoscelides obtectus</name>
    <name type="common">Bean weevil</name>
    <name type="synonym">Bruchus obtectus</name>
    <dbReference type="NCBI Taxonomy" id="200917"/>
    <lineage>
        <taxon>Eukaryota</taxon>
        <taxon>Metazoa</taxon>
        <taxon>Ecdysozoa</taxon>
        <taxon>Arthropoda</taxon>
        <taxon>Hexapoda</taxon>
        <taxon>Insecta</taxon>
        <taxon>Pterygota</taxon>
        <taxon>Neoptera</taxon>
        <taxon>Endopterygota</taxon>
        <taxon>Coleoptera</taxon>
        <taxon>Polyphaga</taxon>
        <taxon>Cucujiformia</taxon>
        <taxon>Chrysomeloidea</taxon>
        <taxon>Chrysomelidae</taxon>
        <taxon>Bruchinae</taxon>
        <taxon>Bruchini</taxon>
        <taxon>Acanthoscelides</taxon>
    </lineage>
</organism>
<dbReference type="AlphaFoldDB" id="A0A9P0LUW1"/>
<dbReference type="PANTHER" id="PTHR10146">
    <property type="entry name" value="PROLINE SYNTHETASE CO-TRANSCRIBED BACTERIAL HOMOLOG PROTEIN"/>
    <property type="match status" value="1"/>
</dbReference>
<dbReference type="CDD" id="cd06822">
    <property type="entry name" value="PLPDE_III_YBL036c_euk"/>
    <property type="match status" value="1"/>
</dbReference>
<dbReference type="EMBL" id="CAKOFQ010007470">
    <property type="protein sequence ID" value="CAH2001787.1"/>
    <property type="molecule type" value="Genomic_DNA"/>
</dbReference>
<comment type="function">
    <text evidence="2">Pyridoxal 5'-phosphate (PLP)-binding protein, which may be involved in intracellular homeostatic regulation of pyridoxal 5'-phosphate (PLP), the active form of vitamin B6.</text>
</comment>
<evidence type="ECO:0000313" key="6">
    <source>
        <dbReference type="EMBL" id="CAH2001787.1"/>
    </source>
</evidence>
<keyword evidence="1 2" id="KW-0663">Pyridoxal phosphate</keyword>
<keyword evidence="7" id="KW-1185">Reference proteome</keyword>
<comment type="cofactor">
    <cofactor evidence="3">
        <name>pyridoxal 5'-phosphate</name>
        <dbReference type="ChEBI" id="CHEBI:597326"/>
    </cofactor>
</comment>
<dbReference type="Pfam" id="PF01168">
    <property type="entry name" value="Ala_racemase_N"/>
    <property type="match status" value="1"/>
</dbReference>
<proteinExistence type="inferred from homology"/>
<protein>
    <recommendedName>
        <fullName evidence="2">Pyridoxal phosphate homeostasis protein</fullName>
        <shortName evidence="2">PLP homeostasis protein</shortName>
    </recommendedName>
</protein>
<feature type="modified residue" description="N6-(pyridoxal phosphate)lysine" evidence="2 3">
    <location>
        <position position="44"/>
    </location>
</feature>
<dbReference type="PIRSF" id="PIRSF004848">
    <property type="entry name" value="YBL036c_PLPDEIII"/>
    <property type="match status" value="1"/>
</dbReference>
<dbReference type="InterPro" id="IPR001608">
    <property type="entry name" value="Ala_racemase_N"/>
</dbReference>
<dbReference type="OrthoDB" id="10264196at2759"/>
<dbReference type="HAMAP" id="MF_02087">
    <property type="entry name" value="PLP_homeostasis"/>
    <property type="match status" value="1"/>
</dbReference>
<comment type="caution">
    <text evidence="6">The sequence shown here is derived from an EMBL/GenBank/DDBJ whole genome shotgun (WGS) entry which is preliminary data.</text>
</comment>
<name>A0A9P0LUW1_ACAOB</name>
<dbReference type="InterPro" id="IPR011078">
    <property type="entry name" value="PyrdxlP_homeostasis"/>
</dbReference>
<evidence type="ECO:0000256" key="4">
    <source>
        <dbReference type="RuleBase" id="RU004514"/>
    </source>
</evidence>
<reference evidence="6" key="1">
    <citation type="submission" date="2022-03" db="EMBL/GenBank/DDBJ databases">
        <authorList>
            <person name="Sayadi A."/>
        </authorList>
    </citation>
    <scope>NUCLEOTIDE SEQUENCE</scope>
</reference>
<dbReference type="SUPFAM" id="SSF51419">
    <property type="entry name" value="PLP-binding barrel"/>
    <property type="match status" value="1"/>
</dbReference>
<dbReference type="NCBIfam" id="TIGR00044">
    <property type="entry name" value="YggS family pyridoxal phosphate-dependent enzyme"/>
    <property type="match status" value="1"/>
</dbReference>
<evidence type="ECO:0000259" key="5">
    <source>
        <dbReference type="Pfam" id="PF01168"/>
    </source>
</evidence>
<evidence type="ECO:0000256" key="3">
    <source>
        <dbReference type="PIRSR" id="PIRSR004848-1"/>
    </source>
</evidence>
<comment type="similarity">
    <text evidence="2 4">Belongs to the pyridoxal phosphate-binding protein YggS/PROSC family.</text>
</comment>
<dbReference type="GO" id="GO:0030170">
    <property type="term" value="F:pyridoxal phosphate binding"/>
    <property type="evidence" value="ECO:0007669"/>
    <property type="project" value="UniProtKB-UniRule"/>
</dbReference>
<accession>A0A9P0LUW1</accession>
<dbReference type="InterPro" id="IPR029066">
    <property type="entry name" value="PLP-binding_barrel"/>
</dbReference>
<gene>
    <name evidence="6" type="ORF">ACAOBT_LOCUS26433</name>
</gene>
<dbReference type="PROSITE" id="PS01211">
    <property type="entry name" value="UPF0001"/>
    <property type="match status" value="1"/>
</dbReference>
<dbReference type="Gene3D" id="3.20.20.10">
    <property type="entry name" value="Alanine racemase"/>
    <property type="match status" value="1"/>
</dbReference>